<evidence type="ECO:0000313" key="2">
    <source>
        <dbReference type="Proteomes" id="UP000516305"/>
    </source>
</evidence>
<dbReference type="AlphaFoldDB" id="A0A7H0VCT5"/>
<protein>
    <recommendedName>
        <fullName evidence="3">DUF4374 domain-containing protein</fullName>
    </recommendedName>
</protein>
<dbReference type="EMBL" id="CP060139">
    <property type="protein sequence ID" value="QNR23533.1"/>
    <property type="molecule type" value="Genomic_DNA"/>
</dbReference>
<organism evidence="1 2">
    <name type="scientific">Croceimicrobium hydrocarbonivorans</name>
    <dbReference type="NCBI Taxonomy" id="2761580"/>
    <lineage>
        <taxon>Bacteria</taxon>
        <taxon>Pseudomonadati</taxon>
        <taxon>Bacteroidota</taxon>
        <taxon>Flavobacteriia</taxon>
        <taxon>Flavobacteriales</taxon>
        <taxon>Owenweeksiaceae</taxon>
        <taxon>Croceimicrobium</taxon>
    </lineage>
</organism>
<evidence type="ECO:0008006" key="3">
    <source>
        <dbReference type="Google" id="ProtNLM"/>
    </source>
</evidence>
<accession>A0A7H0VCT5</accession>
<name>A0A7H0VCT5_9FLAO</name>
<dbReference type="KEGG" id="chyd:H4K34_14265"/>
<dbReference type="Proteomes" id="UP000516305">
    <property type="component" value="Chromosome"/>
</dbReference>
<gene>
    <name evidence="1" type="ORF">H4K34_14265</name>
</gene>
<dbReference type="RefSeq" id="WP_210758065.1">
    <property type="nucleotide sequence ID" value="NZ_CP060139.1"/>
</dbReference>
<reference evidence="1 2" key="1">
    <citation type="submission" date="2020-08" db="EMBL/GenBank/DDBJ databases">
        <title>Croceimicrobium hydrocarbonivorans gen. nov., sp. nov., a novel marine bacterium isolated from a bacterial consortium that degrades polyethylene terephthalate.</title>
        <authorList>
            <person name="Liu R."/>
        </authorList>
    </citation>
    <scope>NUCLEOTIDE SEQUENCE [LARGE SCALE GENOMIC DNA]</scope>
    <source>
        <strain evidence="1 2">A20-9</strain>
    </source>
</reference>
<sequence>MKKLVYFLAAGAFLASCNRDVSSLQDPTSESRIDVVSGSALTNQLRSMNESFTISGKAAQNLSYLYTNFAEAPANLAYTEELAGGIVTGTSDLAQATSVTANGEMVFVTWHLEDARYGGSISAYKLVNGTYQYTSRIDFDDTDWHEAEVHRNTGTGNYEIFAVGQRSPSTSGYLLNGHRGAVVGKILYNYITDEFQGHGTYKELPLPGYGANAIITSAGKYYIVTGNGQGQVTNDARSGLYVTDYNLTNVSESMTITDGIFVEADPFNSSPSNVDYALLDRTANDKVQVRRGMNSSQTVSNAMSYTIDYITGGGIPSLALERGGMAFIPYTYSGTNVSSTEYLLALGQEGLYGQYSGHINNAVNYCLAVTHDPSARVIYAAAGDAGLKVVAGHGFNGGVLINPFDLVGQFVPPTNAFIAGFNVKDVSVYFSDYLALAVGGTDGTGVNPRKGGVYFVRKLN</sequence>
<evidence type="ECO:0000313" key="1">
    <source>
        <dbReference type="EMBL" id="QNR23533.1"/>
    </source>
</evidence>
<dbReference type="PROSITE" id="PS51257">
    <property type="entry name" value="PROKAR_LIPOPROTEIN"/>
    <property type="match status" value="1"/>
</dbReference>
<proteinExistence type="predicted"/>
<keyword evidence="2" id="KW-1185">Reference proteome</keyword>